<organism evidence="4 5">
    <name type="scientific">Microbacterium schleiferi</name>
    <dbReference type="NCBI Taxonomy" id="69362"/>
    <lineage>
        <taxon>Bacteria</taxon>
        <taxon>Bacillati</taxon>
        <taxon>Actinomycetota</taxon>
        <taxon>Actinomycetes</taxon>
        <taxon>Micrococcales</taxon>
        <taxon>Microbacteriaceae</taxon>
        <taxon>Microbacterium</taxon>
    </lineage>
</organism>
<dbReference type="Gene3D" id="3.40.30.10">
    <property type="entry name" value="Glutaredoxin"/>
    <property type="match status" value="1"/>
</dbReference>
<evidence type="ECO:0000256" key="1">
    <source>
        <dbReference type="SAM" id="MobiDB-lite"/>
    </source>
</evidence>
<evidence type="ECO:0000313" key="4">
    <source>
        <dbReference type="EMBL" id="QPE03937.1"/>
    </source>
</evidence>
<sequence length="316" mass="33026">MSSDQTPSGEQPAAPEARDRREAVREKAQKVHAKQTRARRIRAGIIGVGIVAVVGVVAVCVTWAVISTTSTQALTPAAAKADGFAVTDVDGVVIAQEGVNDSTSTEAGTTPTATADPTPAPTDAPEIEIRVYVDYLSTGSAEFQLANAPQLSTWVDEGAVSLTYYPVAMLTAKSNGTKYSLRAAAASACVATHASDAFFAFNNALLNQQPDVDADGYSDTELADIAQASGVSNPKVVRACIENGDFLSWAKKATERAVEDIPETDGVQLTGTPLVLVNGSVYVGALDNPKEFAQFVLTIDSDAYYQTPSPTPTPTP</sequence>
<dbReference type="KEGG" id="msf:IT882_11880"/>
<feature type="domain" description="Thioredoxin-like fold" evidence="3">
    <location>
        <begin position="129"/>
        <end position="299"/>
    </location>
</feature>
<dbReference type="InterPro" id="IPR036249">
    <property type="entry name" value="Thioredoxin-like_sf"/>
</dbReference>
<dbReference type="SUPFAM" id="SSF52833">
    <property type="entry name" value="Thioredoxin-like"/>
    <property type="match status" value="1"/>
</dbReference>
<evidence type="ECO:0000256" key="2">
    <source>
        <dbReference type="SAM" id="Phobius"/>
    </source>
</evidence>
<keyword evidence="2" id="KW-1133">Transmembrane helix</keyword>
<keyword evidence="2" id="KW-0472">Membrane</keyword>
<feature type="compositionally biased region" description="Low complexity" evidence="1">
    <location>
        <begin position="102"/>
        <end position="123"/>
    </location>
</feature>
<feature type="region of interest" description="Disordered" evidence="1">
    <location>
        <begin position="97"/>
        <end position="123"/>
    </location>
</feature>
<accession>A0A7S8RGU8</accession>
<gene>
    <name evidence="4" type="ORF">IT882_11880</name>
</gene>
<feature type="compositionally biased region" description="Basic and acidic residues" evidence="1">
    <location>
        <begin position="16"/>
        <end position="29"/>
    </location>
</feature>
<reference evidence="4 5" key="1">
    <citation type="submission" date="2020-11" db="EMBL/GenBank/DDBJ databases">
        <title>Amino acid is mineralized and recycled by bacteria in oceanic microbiome.</title>
        <authorList>
            <person name="Zheng L.Y."/>
        </authorList>
    </citation>
    <scope>NUCLEOTIDE SEQUENCE [LARGE SCALE GENOMIC DNA]</scope>
    <source>
        <strain evidence="4 5">A32-1</strain>
    </source>
</reference>
<proteinExistence type="predicted"/>
<dbReference type="AlphaFoldDB" id="A0A7S8RGU8"/>
<dbReference type="Pfam" id="PF13462">
    <property type="entry name" value="Thioredoxin_4"/>
    <property type="match status" value="1"/>
</dbReference>
<dbReference type="Proteomes" id="UP000594480">
    <property type="component" value="Chromosome"/>
</dbReference>
<dbReference type="EMBL" id="CP064760">
    <property type="protein sequence ID" value="QPE03937.1"/>
    <property type="molecule type" value="Genomic_DNA"/>
</dbReference>
<dbReference type="InterPro" id="IPR012336">
    <property type="entry name" value="Thioredoxin-like_fold"/>
</dbReference>
<evidence type="ECO:0000313" key="5">
    <source>
        <dbReference type="Proteomes" id="UP000594480"/>
    </source>
</evidence>
<feature type="region of interest" description="Disordered" evidence="1">
    <location>
        <begin position="1"/>
        <end position="34"/>
    </location>
</feature>
<evidence type="ECO:0000259" key="3">
    <source>
        <dbReference type="Pfam" id="PF13462"/>
    </source>
</evidence>
<dbReference type="RefSeq" id="WP_195692028.1">
    <property type="nucleotide sequence ID" value="NZ_CP064760.1"/>
</dbReference>
<name>A0A7S8RGU8_9MICO</name>
<keyword evidence="5" id="KW-1185">Reference proteome</keyword>
<keyword evidence="2" id="KW-0812">Transmembrane</keyword>
<feature type="transmembrane region" description="Helical" evidence="2">
    <location>
        <begin position="43"/>
        <end position="66"/>
    </location>
</feature>
<protein>
    <submittedName>
        <fullName evidence="4">Thioredoxin domain-containing protein</fullName>
    </submittedName>
</protein>